<dbReference type="InterPro" id="IPR036259">
    <property type="entry name" value="MFS_trans_sf"/>
</dbReference>
<dbReference type="EMBL" id="JAWCUD010000006">
    <property type="protein sequence ID" value="MDU0203051.1"/>
    <property type="molecule type" value="Genomic_DNA"/>
</dbReference>
<dbReference type="InterPro" id="IPR020846">
    <property type="entry name" value="MFS_dom"/>
</dbReference>
<feature type="domain" description="Major facilitator superfamily (MFS) profile" evidence="7">
    <location>
        <begin position="3"/>
        <end position="385"/>
    </location>
</feature>
<dbReference type="PANTHER" id="PTHR23506">
    <property type="entry name" value="GH10249P"/>
    <property type="match status" value="1"/>
</dbReference>
<feature type="transmembrane region" description="Helical" evidence="6">
    <location>
        <begin position="68"/>
        <end position="87"/>
    </location>
</feature>
<feature type="transmembrane region" description="Helical" evidence="6">
    <location>
        <begin position="158"/>
        <end position="178"/>
    </location>
</feature>
<dbReference type="InterPro" id="IPR011701">
    <property type="entry name" value="MFS"/>
</dbReference>
<dbReference type="Proteomes" id="UP001260980">
    <property type="component" value="Unassembled WGS sequence"/>
</dbReference>
<feature type="transmembrane region" description="Helical" evidence="6">
    <location>
        <begin position="128"/>
        <end position="152"/>
    </location>
</feature>
<protein>
    <submittedName>
        <fullName evidence="8">MFS transporter</fullName>
    </submittedName>
</protein>
<evidence type="ECO:0000256" key="4">
    <source>
        <dbReference type="ARBA" id="ARBA00022989"/>
    </source>
</evidence>
<evidence type="ECO:0000259" key="7">
    <source>
        <dbReference type="PROSITE" id="PS50850"/>
    </source>
</evidence>
<evidence type="ECO:0000256" key="3">
    <source>
        <dbReference type="ARBA" id="ARBA00022692"/>
    </source>
</evidence>
<evidence type="ECO:0000256" key="5">
    <source>
        <dbReference type="ARBA" id="ARBA00023136"/>
    </source>
</evidence>
<feature type="transmembrane region" description="Helical" evidence="6">
    <location>
        <begin position="302"/>
        <end position="322"/>
    </location>
</feature>
<feature type="transmembrane region" description="Helical" evidence="6">
    <location>
        <begin position="216"/>
        <end position="234"/>
    </location>
</feature>
<evidence type="ECO:0000256" key="1">
    <source>
        <dbReference type="ARBA" id="ARBA00004651"/>
    </source>
</evidence>
<comment type="caution">
    <text evidence="8">The sequence shown here is derived from an EMBL/GenBank/DDBJ whole genome shotgun (WGS) entry which is preliminary data.</text>
</comment>
<keyword evidence="3 6" id="KW-0812">Transmembrane</keyword>
<dbReference type="PANTHER" id="PTHR23506:SF23">
    <property type="entry name" value="GH10249P"/>
    <property type="match status" value="1"/>
</dbReference>
<evidence type="ECO:0000256" key="2">
    <source>
        <dbReference type="ARBA" id="ARBA00022448"/>
    </source>
</evidence>
<proteinExistence type="predicted"/>
<feature type="transmembrane region" description="Helical" evidence="6">
    <location>
        <begin position="93"/>
        <end position="116"/>
    </location>
</feature>
<feature type="transmembrane region" description="Helical" evidence="6">
    <location>
        <begin position="360"/>
        <end position="379"/>
    </location>
</feature>
<comment type="subcellular location">
    <subcellularLocation>
        <location evidence="1">Cell membrane</location>
        <topology evidence="1">Multi-pass membrane protein</topology>
    </subcellularLocation>
</comment>
<dbReference type="InterPro" id="IPR050930">
    <property type="entry name" value="MFS_Vesicular_Transporter"/>
</dbReference>
<feature type="transmembrane region" description="Helical" evidence="6">
    <location>
        <begin position="334"/>
        <end position="354"/>
    </location>
</feature>
<dbReference type="Pfam" id="PF07690">
    <property type="entry name" value="MFS_1"/>
    <property type="match status" value="1"/>
</dbReference>
<name>A0ABU3RFM8_9BACL</name>
<sequence length="388" mass="42025">MRTALWLYLFMFVAFFDLHAQYPILSPFALSLGAAPSFIGLIMGVYSITHLPGNLIAGYGVDKYGSKFFIVFSLIVAGIILLFQSNVKDPWHLLYIRSISGFVLAFLSPACLSLLARIAKDRIQQSKLMAGNGLVHTLASVVSPAAGAILVAKIGFTTAFSVLGWILIITGFLAIFGVKEKQLLSQSAGKLQVLDHHGHGMPDEDANFPVGASVPWLFFLIPMALSCSQGILFFELPLMESARESILTSGVFFTLISLGALLSISFWFLNKVSPFIRTVCGSLSLAVVFFGLAIQWPIPLPVSLFLIGMAKGVIYPALAALLASITSSSRYGRVFSLLSISYSVGAFIGPMMAGQLRDHISSYFIAFFILMLALSLLPLRSFKSPVTT</sequence>
<dbReference type="RefSeq" id="WP_315953228.1">
    <property type="nucleotide sequence ID" value="NZ_JAWCUD010000006.1"/>
</dbReference>
<dbReference type="SUPFAM" id="SSF103473">
    <property type="entry name" value="MFS general substrate transporter"/>
    <property type="match status" value="1"/>
</dbReference>
<feature type="transmembrane region" description="Helical" evidence="6">
    <location>
        <begin position="246"/>
        <end position="268"/>
    </location>
</feature>
<organism evidence="8 9">
    <name type="scientific">Paenibacillus violae</name>
    <dbReference type="NCBI Taxonomy" id="3077234"/>
    <lineage>
        <taxon>Bacteria</taxon>
        <taxon>Bacillati</taxon>
        <taxon>Bacillota</taxon>
        <taxon>Bacilli</taxon>
        <taxon>Bacillales</taxon>
        <taxon>Paenibacillaceae</taxon>
        <taxon>Paenibacillus</taxon>
    </lineage>
</organism>
<keyword evidence="5 6" id="KW-0472">Membrane</keyword>
<dbReference type="PROSITE" id="PS50850">
    <property type="entry name" value="MFS"/>
    <property type="match status" value="1"/>
</dbReference>
<keyword evidence="9" id="KW-1185">Reference proteome</keyword>
<dbReference type="Gene3D" id="1.20.1250.20">
    <property type="entry name" value="MFS general substrate transporter like domains"/>
    <property type="match status" value="1"/>
</dbReference>
<evidence type="ECO:0000313" key="8">
    <source>
        <dbReference type="EMBL" id="MDU0203051.1"/>
    </source>
</evidence>
<evidence type="ECO:0000313" key="9">
    <source>
        <dbReference type="Proteomes" id="UP001260980"/>
    </source>
</evidence>
<gene>
    <name evidence="8" type="ORF">RQP52_18410</name>
</gene>
<feature type="transmembrane region" description="Helical" evidence="6">
    <location>
        <begin position="275"/>
        <end position="296"/>
    </location>
</feature>
<accession>A0ABU3RFM8</accession>
<evidence type="ECO:0000256" key="6">
    <source>
        <dbReference type="SAM" id="Phobius"/>
    </source>
</evidence>
<reference evidence="8 9" key="1">
    <citation type="submission" date="2023-10" db="EMBL/GenBank/DDBJ databases">
        <title>Paenibacillus strain PFR10 Genome sequencing and assembly.</title>
        <authorList>
            <person name="Kim I."/>
        </authorList>
    </citation>
    <scope>NUCLEOTIDE SEQUENCE [LARGE SCALE GENOMIC DNA]</scope>
    <source>
        <strain evidence="8 9">PFR10</strain>
    </source>
</reference>
<keyword evidence="4 6" id="KW-1133">Transmembrane helix</keyword>
<keyword evidence="2" id="KW-0813">Transport</keyword>